<dbReference type="Proteomes" id="UP000199155">
    <property type="component" value="Unassembled WGS sequence"/>
</dbReference>
<reference evidence="6 7" key="1">
    <citation type="submission" date="2016-10" db="EMBL/GenBank/DDBJ databases">
        <authorList>
            <person name="de Groot N.N."/>
        </authorList>
    </citation>
    <scope>NUCLEOTIDE SEQUENCE [LARGE SCALE GENOMIC DNA]</scope>
    <source>
        <strain evidence="6 7">CGMCC 4.5727</strain>
    </source>
</reference>
<comment type="subcellular location">
    <subcellularLocation>
        <location evidence="1">Cell envelope</location>
    </subcellularLocation>
</comment>
<proteinExistence type="predicted"/>
<dbReference type="Gene3D" id="2.40.420.20">
    <property type="match status" value="1"/>
</dbReference>
<dbReference type="OrthoDB" id="3268648at2"/>
<evidence type="ECO:0000259" key="5">
    <source>
        <dbReference type="Pfam" id="PF01471"/>
    </source>
</evidence>
<dbReference type="InterPro" id="IPR050465">
    <property type="entry name" value="UPF0194_transport"/>
</dbReference>
<dbReference type="Gene3D" id="1.10.101.10">
    <property type="entry name" value="PGBD-like superfamily/PGBD"/>
    <property type="match status" value="1"/>
</dbReference>
<dbReference type="Pfam" id="PF01471">
    <property type="entry name" value="PG_binding_1"/>
    <property type="match status" value="1"/>
</dbReference>
<dbReference type="InterPro" id="IPR036366">
    <property type="entry name" value="PGBDSf"/>
</dbReference>
<name>A0A1G8WLX4_9ACTN</name>
<keyword evidence="4" id="KW-0472">Membrane</keyword>
<keyword evidence="7" id="KW-1185">Reference proteome</keyword>
<sequence length="412" mass="42597">MGEPAVEDRTRPEGEPEPGPEEKAQPQETTGTHATKGAQEAAGPHEDTGFAPETRRPRGRRGFKVAVALAVLATGGAVTAAALGLGGADPRAQTGDALPPATAEVTRGTLADTETADGQLGHGTTRTASTRLPGTLTWAPGTGDRITRGKSLYAVDGAPVTLMYGSTPAYRALKEGVEGADVRQLEKNLDALGYEGFTVDEEYTAGTADAVRAWQEDRGLAETGEVPLGQVVFADGAVRVDSVQAQEGDALRPGDAVLAYTGTSRAVTVELDSADQEMAKEGAKVEVRLPDDQVAAGKVEEVTTVIKPAEGQQEAETKIEVVVGFTDDKGRKAAEQYALAAVHVDFTARTREDVLTVPVAALLALAEGGFGVEVVEGTKSSYVPVETGLFANGRVEVSGAGIAEGVKVGVPK</sequence>
<feature type="compositionally biased region" description="Basic and acidic residues" evidence="3">
    <location>
        <begin position="43"/>
        <end position="56"/>
    </location>
</feature>
<evidence type="ECO:0000313" key="6">
    <source>
        <dbReference type="EMBL" id="SDJ79043.1"/>
    </source>
</evidence>
<dbReference type="AlphaFoldDB" id="A0A1G8WLX4"/>
<organism evidence="6 7">
    <name type="scientific">Streptomyces indicus</name>
    <dbReference type="NCBI Taxonomy" id="417292"/>
    <lineage>
        <taxon>Bacteria</taxon>
        <taxon>Bacillati</taxon>
        <taxon>Actinomycetota</taxon>
        <taxon>Actinomycetes</taxon>
        <taxon>Kitasatosporales</taxon>
        <taxon>Streptomycetaceae</taxon>
        <taxon>Streptomyces</taxon>
    </lineage>
</organism>
<evidence type="ECO:0000313" key="7">
    <source>
        <dbReference type="Proteomes" id="UP000199155"/>
    </source>
</evidence>
<feature type="compositionally biased region" description="Basic and acidic residues" evidence="3">
    <location>
        <begin position="1"/>
        <end position="25"/>
    </location>
</feature>
<feature type="transmembrane region" description="Helical" evidence="4">
    <location>
        <begin position="65"/>
        <end position="85"/>
    </location>
</feature>
<keyword evidence="2" id="KW-0175">Coiled coil</keyword>
<dbReference type="STRING" id="417292.SAMN05421806_102539"/>
<feature type="region of interest" description="Disordered" evidence="3">
    <location>
        <begin position="107"/>
        <end position="128"/>
    </location>
</feature>
<dbReference type="RefSeq" id="WP_093608281.1">
    <property type="nucleotide sequence ID" value="NZ_FNFF01000002.1"/>
</dbReference>
<dbReference type="SUPFAM" id="SSF47090">
    <property type="entry name" value="PGBD-like"/>
    <property type="match status" value="1"/>
</dbReference>
<feature type="domain" description="Peptidoglycan binding-like" evidence="5">
    <location>
        <begin position="179"/>
        <end position="226"/>
    </location>
</feature>
<dbReference type="GO" id="GO:0030313">
    <property type="term" value="C:cell envelope"/>
    <property type="evidence" value="ECO:0007669"/>
    <property type="project" value="UniProtKB-SubCell"/>
</dbReference>
<dbReference type="InterPro" id="IPR002477">
    <property type="entry name" value="Peptidoglycan-bd-like"/>
</dbReference>
<gene>
    <name evidence="6" type="ORF">SAMN05421806_102539</name>
</gene>
<evidence type="ECO:0000256" key="3">
    <source>
        <dbReference type="SAM" id="MobiDB-lite"/>
    </source>
</evidence>
<dbReference type="PANTHER" id="PTHR32347">
    <property type="entry name" value="EFFLUX SYSTEM COMPONENT YKNX-RELATED"/>
    <property type="match status" value="1"/>
</dbReference>
<keyword evidence="4" id="KW-0812">Transmembrane</keyword>
<evidence type="ECO:0000256" key="2">
    <source>
        <dbReference type="ARBA" id="ARBA00023054"/>
    </source>
</evidence>
<evidence type="ECO:0000256" key="1">
    <source>
        <dbReference type="ARBA" id="ARBA00004196"/>
    </source>
</evidence>
<accession>A0A1G8WLX4</accession>
<feature type="region of interest" description="Disordered" evidence="3">
    <location>
        <begin position="1"/>
        <end position="58"/>
    </location>
</feature>
<dbReference type="EMBL" id="FNFF01000002">
    <property type="protein sequence ID" value="SDJ79043.1"/>
    <property type="molecule type" value="Genomic_DNA"/>
</dbReference>
<keyword evidence="4" id="KW-1133">Transmembrane helix</keyword>
<evidence type="ECO:0000256" key="4">
    <source>
        <dbReference type="SAM" id="Phobius"/>
    </source>
</evidence>
<protein>
    <submittedName>
        <fullName evidence="6">HlyD family secretion protein</fullName>
    </submittedName>
</protein>
<dbReference type="InterPro" id="IPR036365">
    <property type="entry name" value="PGBD-like_sf"/>
</dbReference>